<protein>
    <submittedName>
        <fullName evidence="1">Uncharacterized protein</fullName>
    </submittedName>
</protein>
<reference evidence="1" key="1">
    <citation type="submission" date="2019-11" db="EMBL/GenBank/DDBJ databases">
        <title>Description of new Acetobacter species.</title>
        <authorList>
            <person name="Cleenwerck I."/>
            <person name="Sombolestani A.S."/>
        </authorList>
    </citation>
    <scope>NUCLEOTIDE SEQUENCE</scope>
    <source>
        <strain evidence="1">LMG 1626</strain>
    </source>
</reference>
<accession>A0A967B8Y8</accession>
<dbReference type="Proteomes" id="UP000597459">
    <property type="component" value="Unassembled WGS sequence"/>
</dbReference>
<sequence length="105" mass="12317">MFTTITQEREYFMPRALKWSSEQDEKLSFLLEKKKMTLRNAAKELGVSRSFIHRRSQKMQRETHFRACSSVREQAGLEPLAVGHPISWRAIQTRRQARTELPLAA</sequence>
<name>A0A967B8Y8_9PROT</name>
<evidence type="ECO:0000313" key="1">
    <source>
        <dbReference type="EMBL" id="NHO54341.1"/>
    </source>
</evidence>
<comment type="caution">
    <text evidence="1">The sequence shown here is derived from an EMBL/GenBank/DDBJ whole genome shotgun (WGS) entry which is preliminary data.</text>
</comment>
<gene>
    <name evidence="1" type="ORF">GOB87_10285</name>
</gene>
<evidence type="ECO:0000313" key="2">
    <source>
        <dbReference type="Proteomes" id="UP000597459"/>
    </source>
</evidence>
<organism evidence="1 2">
    <name type="scientific">Acetobacter estunensis</name>
    <dbReference type="NCBI Taxonomy" id="104097"/>
    <lineage>
        <taxon>Bacteria</taxon>
        <taxon>Pseudomonadati</taxon>
        <taxon>Pseudomonadota</taxon>
        <taxon>Alphaproteobacteria</taxon>
        <taxon>Acetobacterales</taxon>
        <taxon>Acetobacteraceae</taxon>
        <taxon>Acetobacter</taxon>
    </lineage>
</organism>
<dbReference type="EMBL" id="WOTH01000021">
    <property type="protein sequence ID" value="NHO54341.1"/>
    <property type="molecule type" value="Genomic_DNA"/>
</dbReference>
<dbReference type="AlphaFoldDB" id="A0A967B8Y8"/>
<keyword evidence="2" id="KW-1185">Reference proteome</keyword>
<proteinExistence type="predicted"/>